<comment type="similarity">
    <text evidence="1">Belongs to the leucine-binding protein family.</text>
</comment>
<accession>A0A839RU45</accession>
<protein>
    <submittedName>
        <fullName evidence="5">ABC-type branched-subunit amino acid transport system substrate-binding protein</fullName>
    </submittedName>
</protein>
<feature type="chain" id="PRO_5032477711" evidence="3">
    <location>
        <begin position="30"/>
        <end position="434"/>
    </location>
</feature>
<gene>
    <name evidence="5" type="ORF">FHU29_004226</name>
</gene>
<evidence type="ECO:0000313" key="6">
    <source>
        <dbReference type="Proteomes" id="UP000567922"/>
    </source>
</evidence>
<keyword evidence="6" id="KW-1185">Reference proteome</keyword>
<evidence type="ECO:0000256" key="2">
    <source>
        <dbReference type="ARBA" id="ARBA00022729"/>
    </source>
</evidence>
<sequence length="434" mass="46188">MRSRSRRWGTTLIAAPAILALAAATACTAVDDEDDVTAGVGVTEEPCPDAVNADNGCIYLGVLSDLEGGPFAELGAQIHQGQLAFWRSVNEEGGIAGYDVDISRYTRNTAYSVDQHATEYQDIEPHVLALAMSLGTPQTESVLPSMDSSNLVAVPGSWWSGLHFDEADRGLILESGYSYCTESVIGLDWFSEEYGTPETLLTVGYPGDYGSDSAVGATRWAEANDVEILAQIDTAPNAMVQNQDAAVEQILSQQPDVVLIATAPGEAAEIVAKAVSRGYDGRFLGSVPTWNPRLLETAAIGALTARYNHVGPWQGWDGDSAALSAIRESLDGRLPDNQGYIFGWVWSYPLKSLLEAAADDGELSRSALRAAIDGLEVDYEGALPNRTFGEPPAFDEMSATISVPDAEVELGTRAIADGVTATTEVEYDAPCVQP</sequence>
<evidence type="ECO:0000259" key="4">
    <source>
        <dbReference type="Pfam" id="PF13458"/>
    </source>
</evidence>
<dbReference type="EMBL" id="JACHWS010000004">
    <property type="protein sequence ID" value="MBB3039738.1"/>
    <property type="molecule type" value="Genomic_DNA"/>
</dbReference>
<evidence type="ECO:0000313" key="5">
    <source>
        <dbReference type="EMBL" id="MBB3039738.1"/>
    </source>
</evidence>
<evidence type="ECO:0000256" key="1">
    <source>
        <dbReference type="ARBA" id="ARBA00010062"/>
    </source>
</evidence>
<dbReference type="AlphaFoldDB" id="A0A839RU45"/>
<dbReference type="Gene3D" id="3.40.50.2300">
    <property type="match status" value="2"/>
</dbReference>
<dbReference type="RefSeq" id="WP_064438273.1">
    <property type="nucleotide sequence ID" value="NZ_BDDI01000001.1"/>
</dbReference>
<dbReference type="InterPro" id="IPR028082">
    <property type="entry name" value="Peripla_BP_I"/>
</dbReference>
<dbReference type="PROSITE" id="PS51257">
    <property type="entry name" value="PROKAR_LIPOPROTEIN"/>
    <property type="match status" value="1"/>
</dbReference>
<dbReference type="Proteomes" id="UP000567922">
    <property type="component" value="Unassembled WGS sequence"/>
</dbReference>
<proteinExistence type="inferred from homology"/>
<dbReference type="Pfam" id="PF13458">
    <property type="entry name" value="Peripla_BP_6"/>
    <property type="match status" value="1"/>
</dbReference>
<dbReference type="SUPFAM" id="SSF53822">
    <property type="entry name" value="Periplasmic binding protein-like I"/>
    <property type="match status" value="1"/>
</dbReference>
<name>A0A839RU45_9ACTN</name>
<keyword evidence="2 3" id="KW-0732">Signal</keyword>
<dbReference type="PANTHER" id="PTHR47235:SF1">
    <property type="entry name" value="BLR6548 PROTEIN"/>
    <property type="match status" value="1"/>
</dbReference>
<dbReference type="InterPro" id="IPR028081">
    <property type="entry name" value="Leu-bd"/>
</dbReference>
<comment type="caution">
    <text evidence="5">The sequence shown here is derived from an EMBL/GenBank/DDBJ whole genome shotgun (WGS) entry which is preliminary data.</text>
</comment>
<evidence type="ECO:0000256" key="3">
    <source>
        <dbReference type="SAM" id="SignalP"/>
    </source>
</evidence>
<dbReference type="PANTHER" id="PTHR47235">
    <property type="entry name" value="BLR6548 PROTEIN"/>
    <property type="match status" value="1"/>
</dbReference>
<organism evidence="5 6">
    <name type="scientific">Hoyosella altamirensis</name>
    <dbReference type="NCBI Taxonomy" id="616997"/>
    <lineage>
        <taxon>Bacteria</taxon>
        <taxon>Bacillati</taxon>
        <taxon>Actinomycetota</taxon>
        <taxon>Actinomycetes</taxon>
        <taxon>Mycobacteriales</taxon>
        <taxon>Hoyosellaceae</taxon>
        <taxon>Hoyosella</taxon>
    </lineage>
</organism>
<reference evidence="5 6" key="1">
    <citation type="submission" date="2020-08" db="EMBL/GenBank/DDBJ databases">
        <title>Sequencing the genomes of 1000 actinobacteria strains.</title>
        <authorList>
            <person name="Klenk H.-P."/>
        </authorList>
    </citation>
    <scope>NUCLEOTIDE SEQUENCE [LARGE SCALE GENOMIC DNA]</scope>
    <source>
        <strain evidence="5 6">DSM 45258</strain>
    </source>
</reference>
<feature type="signal peptide" evidence="3">
    <location>
        <begin position="1"/>
        <end position="29"/>
    </location>
</feature>
<feature type="domain" description="Leucine-binding protein" evidence="4">
    <location>
        <begin position="58"/>
        <end position="383"/>
    </location>
</feature>